<organism evidence="2 3">
    <name type="scientific">Sporotomaculum syntrophicum</name>
    <dbReference type="NCBI Taxonomy" id="182264"/>
    <lineage>
        <taxon>Bacteria</taxon>
        <taxon>Bacillati</taxon>
        <taxon>Bacillota</taxon>
        <taxon>Clostridia</taxon>
        <taxon>Eubacteriales</taxon>
        <taxon>Desulfallaceae</taxon>
        <taxon>Sporotomaculum</taxon>
    </lineage>
</organism>
<dbReference type="InterPro" id="IPR007842">
    <property type="entry name" value="HEPN_dom"/>
</dbReference>
<proteinExistence type="predicted"/>
<dbReference type="Gene3D" id="1.20.120.330">
    <property type="entry name" value="Nucleotidyltransferases domain 2"/>
    <property type="match status" value="1"/>
</dbReference>
<dbReference type="SUPFAM" id="SSF81593">
    <property type="entry name" value="Nucleotidyltransferase substrate binding subunit/domain"/>
    <property type="match status" value="1"/>
</dbReference>
<dbReference type="AlphaFoldDB" id="A0A9D2WRZ2"/>
<dbReference type="Proteomes" id="UP000798488">
    <property type="component" value="Unassembled WGS sequence"/>
</dbReference>
<evidence type="ECO:0000313" key="3">
    <source>
        <dbReference type="Proteomes" id="UP000798488"/>
    </source>
</evidence>
<sequence>MKAQSSVWLEIATDDLDAVEHCFSGKNYLWALFMCQQSVEKCIKALYFEKIGETPPRKHDLISLAGTANILNELDDNSRSITPPFNILH</sequence>
<name>A0A9D2WRZ2_9FIRM</name>
<feature type="domain" description="HEPN" evidence="1">
    <location>
        <begin position="9"/>
        <end position="89"/>
    </location>
</feature>
<protein>
    <submittedName>
        <fullName evidence="2">HEPN domain protein</fullName>
    </submittedName>
</protein>
<reference evidence="2" key="1">
    <citation type="submission" date="2016-02" db="EMBL/GenBank/DDBJ databases">
        <title>Draft Genome Sequence of Sporotomaculum syntrophicum Strain FB, a Syntrophic Benzoate Degrader.</title>
        <authorList>
            <person name="Nobu M.K."/>
            <person name="Narihiro T."/>
            <person name="Qiu Y.-L."/>
            <person name="Ohashi A."/>
            <person name="Liu W.-T."/>
            <person name="Yuji S."/>
        </authorList>
    </citation>
    <scope>NUCLEOTIDE SEQUENCE</scope>
    <source>
        <strain evidence="2">FB</strain>
    </source>
</reference>
<keyword evidence="3" id="KW-1185">Reference proteome</keyword>
<dbReference type="EMBL" id="LSRS01000001">
    <property type="protein sequence ID" value="KAF1086284.1"/>
    <property type="molecule type" value="Genomic_DNA"/>
</dbReference>
<accession>A0A9D2WRZ2</accession>
<dbReference type="RefSeq" id="WP_243152849.1">
    <property type="nucleotide sequence ID" value="NZ_LSRS01000001.1"/>
</dbReference>
<dbReference type="SMART" id="SM00748">
    <property type="entry name" value="HEPN"/>
    <property type="match status" value="1"/>
</dbReference>
<evidence type="ECO:0000313" key="2">
    <source>
        <dbReference type="EMBL" id="KAF1086284.1"/>
    </source>
</evidence>
<comment type="caution">
    <text evidence="2">The sequence shown here is derived from an EMBL/GenBank/DDBJ whole genome shotgun (WGS) entry which is preliminary data.</text>
</comment>
<evidence type="ECO:0000259" key="1">
    <source>
        <dbReference type="PROSITE" id="PS50910"/>
    </source>
</evidence>
<dbReference type="Pfam" id="PF05168">
    <property type="entry name" value="HEPN"/>
    <property type="match status" value="1"/>
</dbReference>
<dbReference type="PROSITE" id="PS50910">
    <property type="entry name" value="HEPN"/>
    <property type="match status" value="1"/>
</dbReference>
<gene>
    <name evidence="2" type="ORF">SPSYN_00001</name>
</gene>